<feature type="region of interest" description="Disordered" evidence="1">
    <location>
        <begin position="1"/>
        <end position="68"/>
    </location>
</feature>
<dbReference type="Proteomes" id="UP001165143">
    <property type="component" value="Unassembled WGS sequence"/>
</dbReference>
<dbReference type="EMBL" id="BSRX01000025">
    <property type="protein sequence ID" value="GLW56193.1"/>
    <property type="molecule type" value="Genomic_DNA"/>
</dbReference>
<organism evidence="4 5">
    <name type="scientific">Kitasatospora phosalacinea</name>
    <dbReference type="NCBI Taxonomy" id="2065"/>
    <lineage>
        <taxon>Bacteria</taxon>
        <taxon>Bacillati</taxon>
        <taxon>Actinomycetota</taxon>
        <taxon>Actinomycetes</taxon>
        <taxon>Kitasatosporales</taxon>
        <taxon>Streptomycetaceae</taxon>
        <taxon>Kitasatospora</taxon>
    </lineage>
</organism>
<keyword evidence="2" id="KW-0812">Transmembrane</keyword>
<evidence type="ECO:0000259" key="3">
    <source>
        <dbReference type="Pfam" id="PF26571"/>
    </source>
</evidence>
<dbReference type="InterPro" id="IPR058593">
    <property type="entry name" value="ARB_07466-like_C"/>
</dbReference>
<feature type="compositionally biased region" description="Basic and acidic residues" evidence="1">
    <location>
        <begin position="42"/>
        <end position="60"/>
    </location>
</feature>
<proteinExistence type="predicted"/>
<accession>A0A9W6PJU4</accession>
<feature type="transmembrane region" description="Helical" evidence="2">
    <location>
        <begin position="81"/>
        <end position="98"/>
    </location>
</feature>
<keyword evidence="2" id="KW-0472">Membrane</keyword>
<protein>
    <recommendedName>
        <fullName evidence="3">ARB-07466-like C-terminal domain-containing protein</fullName>
    </recommendedName>
</protein>
<keyword evidence="2" id="KW-1133">Transmembrane helix</keyword>
<evidence type="ECO:0000313" key="5">
    <source>
        <dbReference type="Proteomes" id="UP001165143"/>
    </source>
</evidence>
<name>A0A9W6PJU4_9ACTN</name>
<comment type="caution">
    <text evidence="4">The sequence shown here is derived from an EMBL/GenBank/DDBJ whole genome shotgun (WGS) entry which is preliminary data.</text>
</comment>
<evidence type="ECO:0000313" key="4">
    <source>
        <dbReference type="EMBL" id="GLW56193.1"/>
    </source>
</evidence>
<evidence type="ECO:0000256" key="2">
    <source>
        <dbReference type="SAM" id="Phobius"/>
    </source>
</evidence>
<evidence type="ECO:0000256" key="1">
    <source>
        <dbReference type="SAM" id="MobiDB-lite"/>
    </source>
</evidence>
<dbReference type="AlphaFoldDB" id="A0A9W6PJU4"/>
<dbReference type="Pfam" id="PF26571">
    <property type="entry name" value="VldE"/>
    <property type="match status" value="1"/>
</dbReference>
<feature type="domain" description="ARB-07466-like C-terminal" evidence="3">
    <location>
        <begin position="319"/>
        <end position="364"/>
    </location>
</feature>
<gene>
    <name evidence="4" type="ORF">Kpho01_42040</name>
</gene>
<sequence>MAATLSIRCGSAGKVGGPPDPLRGRPRNRADPYGRPSGYGVREQRAPGRDRCDAISHREGPPVTEDAEYDAQRRRRPWRRVLVGVVALSVVGGLVVWLNRDKITPPDEGCTVTTAAGSGTLELPAAANAATITAVAMSRGLPERAVTISLATAIQESKLRNLEGGDRDSVGLFQQRPSQGWGTIEQIMDPVYATNKFLDALVKVNGYAQMPLTDAAQQVQRSGYPQAYAKHENNATLLATVLTGREPASLDCVVHQLPDPHPTDRAEPVPDAANLSDRVRREFGKAVTAAGAEKPAKDPREVLALTPQPTASTAGAGGPGQTGWALAHWSVAQAAELGIGQVAYDGKVWRVDKPGEGWKPLAGAPSDRVLVTLGAPVKK</sequence>
<reference evidence="4" key="1">
    <citation type="submission" date="2023-02" db="EMBL/GenBank/DDBJ databases">
        <title>Kitasatospora phosalacinea NBRC 14362.</title>
        <authorList>
            <person name="Ichikawa N."/>
            <person name="Sato H."/>
            <person name="Tonouchi N."/>
        </authorList>
    </citation>
    <scope>NUCLEOTIDE SEQUENCE</scope>
    <source>
        <strain evidence="4">NBRC 14362</strain>
    </source>
</reference>